<evidence type="ECO:0000256" key="1">
    <source>
        <dbReference type="SAM" id="MobiDB-lite"/>
    </source>
</evidence>
<sequence length="137" mass="14020">MGPWSRVRVAKCQMLVTCFFILVTAAGPLCGHHGDSYLLRGPLCCHPPSIPGEEPVPGCAPMGLLCGVEPGGPPDSGSRAERCSHREGGPGPHGGGLPVLLPGVLHTGAGGVLETPQPHPAPILPSWMLTCLEEGPA</sequence>
<dbReference type="Proteomes" id="UP000236370">
    <property type="component" value="Unassembled WGS sequence"/>
</dbReference>
<feature type="signal peptide" evidence="2">
    <location>
        <begin position="1"/>
        <end position="26"/>
    </location>
</feature>
<feature type="chain" id="PRO_5014365220" evidence="2">
    <location>
        <begin position="27"/>
        <end position="137"/>
    </location>
</feature>
<dbReference type="AlphaFoldDB" id="A0A2J8JV84"/>
<feature type="compositionally biased region" description="Basic and acidic residues" evidence="1">
    <location>
        <begin position="78"/>
        <end position="88"/>
    </location>
</feature>
<proteinExistence type="predicted"/>
<name>A0A2J8JV84_PANTR</name>
<feature type="region of interest" description="Disordered" evidence="1">
    <location>
        <begin position="70"/>
        <end position="98"/>
    </location>
</feature>
<reference evidence="3 4" key="1">
    <citation type="submission" date="2017-12" db="EMBL/GenBank/DDBJ databases">
        <title>High-resolution comparative analysis of great ape genomes.</title>
        <authorList>
            <person name="Pollen A."/>
            <person name="Hastie A."/>
            <person name="Hormozdiari F."/>
            <person name="Dougherty M."/>
            <person name="Liu R."/>
            <person name="Chaisson M."/>
            <person name="Hoppe E."/>
            <person name="Hill C."/>
            <person name="Pang A."/>
            <person name="Hillier L."/>
            <person name="Baker C."/>
            <person name="Armstrong J."/>
            <person name="Shendure J."/>
            <person name="Paten B."/>
            <person name="Wilson R."/>
            <person name="Chao H."/>
            <person name="Schneider V."/>
            <person name="Ventura M."/>
            <person name="Kronenberg Z."/>
            <person name="Murali S."/>
            <person name="Gordon D."/>
            <person name="Cantsilieris S."/>
            <person name="Munson K."/>
            <person name="Nelson B."/>
            <person name="Raja A."/>
            <person name="Underwood J."/>
            <person name="Diekhans M."/>
            <person name="Fiddes I."/>
            <person name="Haussler D."/>
            <person name="Eichler E."/>
        </authorList>
    </citation>
    <scope>NUCLEOTIDE SEQUENCE [LARGE SCALE GENOMIC DNA]</scope>
    <source>
        <strain evidence="3">Yerkes chimp pedigree #C0471</strain>
    </source>
</reference>
<evidence type="ECO:0000313" key="3">
    <source>
        <dbReference type="EMBL" id="PNI26634.1"/>
    </source>
</evidence>
<protein>
    <submittedName>
        <fullName evidence="3">TSPAN32 isoform 17</fullName>
    </submittedName>
</protein>
<keyword evidence="2" id="KW-0732">Signal</keyword>
<evidence type="ECO:0000313" key="4">
    <source>
        <dbReference type="Proteomes" id="UP000236370"/>
    </source>
</evidence>
<organism evidence="3 4">
    <name type="scientific">Pan troglodytes</name>
    <name type="common">Chimpanzee</name>
    <dbReference type="NCBI Taxonomy" id="9598"/>
    <lineage>
        <taxon>Eukaryota</taxon>
        <taxon>Metazoa</taxon>
        <taxon>Chordata</taxon>
        <taxon>Craniata</taxon>
        <taxon>Vertebrata</taxon>
        <taxon>Euteleostomi</taxon>
        <taxon>Mammalia</taxon>
        <taxon>Eutheria</taxon>
        <taxon>Euarchontoglires</taxon>
        <taxon>Primates</taxon>
        <taxon>Haplorrhini</taxon>
        <taxon>Catarrhini</taxon>
        <taxon>Hominidae</taxon>
        <taxon>Pan</taxon>
    </lineage>
</organism>
<comment type="caution">
    <text evidence="3">The sequence shown here is derived from an EMBL/GenBank/DDBJ whole genome shotgun (WGS) entry which is preliminary data.</text>
</comment>
<evidence type="ECO:0000256" key="2">
    <source>
        <dbReference type="SAM" id="SignalP"/>
    </source>
</evidence>
<gene>
    <name evidence="3" type="ORF">CK820_G0044072</name>
</gene>
<accession>A0A2J8JV84</accession>
<dbReference type="EMBL" id="NBAG03000421">
    <property type="protein sequence ID" value="PNI26634.1"/>
    <property type="molecule type" value="Genomic_DNA"/>
</dbReference>